<dbReference type="InterPro" id="IPR037482">
    <property type="entry name" value="ST1585_MBL-fold"/>
</dbReference>
<protein>
    <recommendedName>
        <fullName evidence="1">Metallo-beta-lactamase domain-containing protein</fullName>
    </recommendedName>
</protein>
<feature type="domain" description="Metallo-beta-lactamase" evidence="1">
    <location>
        <begin position="17"/>
        <end position="217"/>
    </location>
</feature>
<dbReference type="Proteomes" id="UP000240880">
    <property type="component" value="Unassembled WGS sequence"/>
</dbReference>
<organism evidence="2 3">
    <name type="scientific">Candidatus Marsarchaeota G1 archaeon OSP_D</name>
    <dbReference type="NCBI Taxonomy" id="1978155"/>
    <lineage>
        <taxon>Archaea</taxon>
        <taxon>Candidatus Marsarchaeota</taxon>
        <taxon>Candidatus Marsarchaeota group 1</taxon>
    </lineage>
</organism>
<reference evidence="2 3" key="1">
    <citation type="submission" date="2017-04" db="EMBL/GenBank/DDBJ databases">
        <title>Novel microbial lineages endemic to geothermal iron-oxide mats fill important gaps in the evolutionary history of Archaea.</title>
        <authorList>
            <person name="Jay Z.J."/>
            <person name="Beam J.P."/>
            <person name="Dlakic M."/>
            <person name="Rusch D.B."/>
            <person name="Kozubal M.A."/>
            <person name="Inskeep W.P."/>
        </authorList>
    </citation>
    <scope>NUCLEOTIDE SEQUENCE [LARGE SCALE GENOMIC DNA]</scope>
    <source>
        <strain evidence="2">OSP_D</strain>
    </source>
</reference>
<dbReference type="PANTHER" id="PTHR42951">
    <property type="entry name" value="METALLO-BETA-LACTAMASE DOMAIN-CONTAINING"/>
    <property type="match status" value="1"/>
</dbReference>
<accession>A0A2R6AD98</accession>
<proteinExistence type="predicted"/>
<dbReference type="AlphaFoldDB" id="A0A2R6AD98"/>
<sequence length="255" mass="28738">MVLPSKIGYLGLIGSPSVFAGYIVRGKDEFALIESGPSKTVDEYLEKVSRVEDLKKLKWVLVSHVHLDHAGGAWKIVEKLPQVSVGVYEKGEKHLIDPSKLSSSAKDALGALFDVWGEIRPTPKERLKPFKDEEVLELGDITLKLIAAPGHAPHSSVWYIEELRTLFCGDALGIYLNLNEKAFVWPTTPPPSFDYNLAMQTIERLAKLKIDFLCYPHYGYTEKVDETFEMVKQAYTFWFDVTKEALEKTSRSNSS</sequence>
<evidence type="ECO:0000259" key="1">
    <source>
        <dbReference type="SMART" id="SM00849"/>
    </source>
</evidence>
<dbReference type="Pfam" id="PF00753">
    <property type="entry name" value="Lactamase_B"/>
    <property type="match status" value="1"/>
</dbReference>
<dbReference type="Gene3D" id="3.60.15.10">
    <property type="entry name" value="Ribonuclease Z/Hydroxyacylglutathione hydrolase-like"/>
    <property type="match status" value="1"/>
</dbReference>
<dbReference type="PANTHER" id="PTHR42951:SF22">
    <property type="entry name" value="METALLO BETA-LACTAMASE SUPERFAMILY LIPOPROTEIN"/>
    <property type="match status" value="1"/>
</dbReference>
<dbReference type="InterPro" id="IPR001279">
    <property type="entry name" value="Metallo-B-lactamas"/>
</dbReference>
<gene>
    <name evidence="2" type="ORF">B9Q01_01130</name>
</gene>
<evidence type="ECO:0000313" key="3">
    <source>
        <dbReference type="Proteomes" id="UP000240880"/>
    </source>
</evidence>
<dbReference type="EMBL" id="NEXC01000004">
    <property type="protein sequence ID" value="PSN84318.1"/>
    <property type="molecule type" value="Genomic_DNA"/>
</dbReference>
<dbReference type="SUPFAM" id="SSF56281">
    <property type="entry name" value="Metallo-hydrolase/oxidoreductase"/>
    <property type="match status" value="1"/>
</dbReference>
<dbReference type="CDD" id="cd07726">
    <property type="entry name" value="ST1585-like_MBL-fold"/>
    <property type="match status" value="1"/>
</dbReference>
<comment type="caution">
    <text evidence="2">The sequence shown here is derived from an EMBL/GenBank/DDBJ whole genome shotgun (WGS) entry which is preliminary data.</text>
</comment>
<dbReference type="InterPro" id="IPR036866">
    <property type="entry name" value="RibonucZ/Hydroxyglut_hydro"/>
</dbReference>
<dbReference type="InterPro" id="IPR050855">
    <property type="entry name" value="NDM-1-like"/>
</dbReference>
<evidence type="ECO:0000313" key="2">
    <source>
        <dbReference type="EMBL" id="PSN84318.1"/>
    </source>
</evidence>
<dbReference type="SMART" id="SM00849">
    <property type="entry name" value="Lactamase_B"/>
    <property type="match status" value="1"/>
</dbReference>
<name>A0A2R6AD98_9ARCH</name>